<dbReference type="SMART" id="SM01400">
    <property type="entry name" value="Pribosyltran_N"/>
    <property type="match status" value="1"/>
</dbReference>
<dbReference type="GO" id="GO:0006164">
    <property type="term" value="P:purine nucleotide biosynthetic process"/>
    <property type="evidence" value="ECO:0007669"/>
    <property type="project" value="TreeGrafter"/>
</dbReference>
<dbReference type="GO" id="GO:0006015">
    <property type="term" value="P:5-phosphoribose 1-diphosphate biosynthetic process"/>
    <property type="evidence" value="ECO:0007669"/>
    <property type="project" value="TreeGrafter"/>
</dbReference>
<keyword evidence="2" id="KW-0808">Transferase</keyword>
<dbReference type="InterPro" id="IPR029099">
    <property type="entry name" value="Pribosyltran_N"/>
</dbReference>
<dbReference type="InterPro" id="IPR005946">
    <property type="entry name" value="Rib-P_diPkinase"/>
</dbReference>
<feature type="domain" description="Phosphoribosyltransferase" evidence="8">
    <location>
        <begin position="193"/>
        <end position="289"/>
    </location>
</feature>
<dbReference type="Pfam" id="PF13793">
    <property type="entry name" value="Pribosyltran_N"/>
    <property type="match status" value="1"/>
</dbReference>
<evidence type="ECO:0000256" key="3">
    <source>
        <dbReference type="ARBA" id="ARBA00022727"/>
    </source>
</evidence>
<dbReference type="NCBIfam" id="TIGR01251">
    <property type="entry name" value="ribP_PPkin"/>
    <property type="match status" value="1"/>
</dbReference>
<organism evidence="10">
    <name type="scientific">marine sediment metagenome</name>
    <dbReference type="NCBI Taxonomy" id="412755"/>
    <lineage>
        <taxon>unclassified sequences</taxon>
        <taxon>metagenomes</taxon>
        <taxon>ecological metagenomes</taxon>
    </lineage>
</organism>
<gene>
    <name evidence="10" type="ORF">LCGC14_0522280</name>
</gene>
<evidence type="ECO:0000256" key="7">
    <source>
        <dbReference type="ARBA" id="ARBA00049535"/>
    </source>
</evidence>
<accession>A0A0F9UJM4</accession>
<dbReference type="AlphaFoldDB" id="A0A0F9UJM4"/>
<dbReference type="NCBIfam" id="NF005537">
    <property type="entry name" value="PRK07199.1"/>
    <property type="match status" value="1"/>
</dbReference>
<dbReference type="GO" id="GO:0004749">
    <property type="term" value="F:ribose phosphate diphosphokinase activity"/>
    <property type="evidence" value="ECO:0007669"/>
    <property type="project" value="UniProtKB-EC"/>
</dbReference>
<dbReference type="SUPFAM" id="SSF53271">
    <property type="entry name" value="PRTase-like"/>
    <property type="match status" value="2"/>
</dbReference>
<name>A0A0F9UJM4_9ZZZZ</name>
<dbReference type="Gene3D" id="3.40.50.2020">
    <property type="match status" value="2"/>
</dbReference>
<feature type="domain" description="Ribose-phosphate pyrophosphokinase N-terminal" evidence="9">
    <location>
        <begin position="54"/>
        <end position="157"/>
    </location>
</feature>
<dbReference type="EMBL" id="LAZR01000659">
    <property type="protein sequence ID" value="KKN61416.1"/>
    <property type="molecule type" value="Genomic_DNA"/>
</dbReference>
<reference evidence="10" key="1">
    <citation type="journal article" date="2015" name="Nature">
        <title>Complex archaea that bridge the gap between prokaryotes and eukaryotes.</title>
        <authorList>
            <person name="Spang A."/>
            <person name="Saw J.H."/>
            <person name="Jorgensen S.L."/>
            <person name="Zaremba-Niedzwiedzka K."/>
            <person name="Martijn J."/>
            <person name="Lind A.E."/>
            <person name="van Eijk R."/>
            <person name="Schleper C."/>
            <person name="Guy L."/>
            <person name="Ettema T.J."/>
        </authorList>
    </citation>
    <scope>NUCLEOTIDE SEQUENCE</scope>
</reference>
<dbReference type="PANTHER" id="PTHR10210">
    <property type="entry name" value="RIBOSE-PHOSPHATE DIPHOSPHOKINASE FAMILY MEMBER"/>
    <property type="match status" value="1"/>
</dbReference>
<evidence type="ECO:0000256" key="5">
    <source>
        <dbReference type="ARBA" id="ARBA00022777"/>
    </source>
</evidence>
<dbReference type="InterPro" id="IPR029057">
    <property type="entry name" value="PRTase-like"/>
</dbReference>
<dbReference type="GO" id="GO:0005737">
    <property type="term" value="C:cytoplasm"/>
    <property type="evidence" value="ECO:0007669"/>
    <property type="project" value="TreeGrafter"/>
</dbReference>
<evidence type="ECO:0000256" key="4">
    <source>
        <dbReference type="ARBA" id="ARBA00022741"/>
    </source>
</evidence>
<evidence type="ECO:0000259" key="9">
    <source>
        <dbReference type="Pfam" id="PF13793"/>
    </source>
</evidence>
<keyword evidence="3" id="KW-0545">Nucleotide biosynthesis</keyword>
<dbReference type="EC" id="2.7.6.1" evidence="1"/>
<comment type="caution">
    <text evidence="10">The sequence shown here is derived from an EMBL/GenBank/DDBJ whole genome shotgun (WGS) entry which is preliminary data.</text>
</comment>
<dbReference type="PANTHER" id="PTHR10210:SF32">
    <property type="entry name" value="RIBOSE-PHOSPHATE PYROPHOSPHOKINASE 2"/>
    <property type="match status" value="1"/>
</dbReference>
<evidence type="ECO:0000256" key="2">
    <source>
        <dbReference type="ARBA" id="ARBA00022679"/>
    </source>
</evidence>
<protein>
    <recommendedName>
        <fullName evidence="1">ribose-phosphate diphosphokinase</fullName>
        <ecNumber evidence="1">2.7.6.1</ecNumber>
    </recommendedName>
</protein>
<dbReference type="GO" id="GO:0002189">
    <property type="term" value="C:ribose phosphate diphosphokinase complex"/>
    <property type="evidence" value="ECO:0007669"/>
    <property type="project" value="TreeGrafter"/>
</dbReference>
<evidence type="ECO:0000256" key="1">
    <source>
        <dbReference type="ARBA" id="ARBA00013247"/>
    </source>
</evidence>
<dbReference type="InterPro" id="IPR000836">
    <property type="entry name" value="PRTase_dom"/>
</dbReference>
<keyword evidence="4" id="KW-0547">Nucleotide-binding</keyword>
<dbReference type="GO" id="GO:0016301">
    <property type="term" value="F:kinase activity"/>
    <property type="evidence" value="ECO:0007669"/>
    <property type="project" value="UniProtKB-KW"/>
</dbReference>
<keyword evidence="6" id="KW-0067">ATP-binding</keyword>
<evidence type="ECO:0000256" key="6">
    <source>
        <dbReference type="ARBA" id="ARBA00022840"/>
    </source>
</evidence>
<keyword evidence="5" id="KW-0418">Kinase</keyword>
<proteinExistence type="predicted"/>
<evidence type="ECO:0000259" key="8">
    <source>
        <dbReference type="Pfam" id="PF00156"/>
    </source>
</evidence>
<dbReference type="CDD" id="cd06223">
    <property type="entry name" value="PRTases_typeI"/>
    <property type="match status" value="1"/>
</dbReference>
<dbReference type="GO" id="GO:0005524">
    <property type="term" value="F:ATP binding"/>
    <property type="evidence" value="ECO:0007669"/>
    <property type="project" value="UniProtKB-KW"/>
</dbReference>
<dbReference type="Pfam" id="PF00156">
    <property type="entry name" value="Pribosyltran"/>
    <property type="match status" value="1"/>
</dbReference>
<dbReference type="GO" id="GO:0000287">
    <property type="term" value="F:magnesium ion binding"/>
    <property type="evidence" value="ECO:0007669"/>
    <property type="project" value="InterPro"/>
</dbReference>
<sequence length="343" mass="38083">MPWHIIASRSRSLCSISNDGTIMQRSRPINSIRKIHSENTQGQGKPLVFALEWHPLQTSLTEQLQAECGKLDIRQFPDGESYLRIITPITGRSCIVVADLSHPNTKYLPLIFLLSTLRELGASSVGLVAPYLSYMRQDRRFVEGEAITSKIFARDLSQHIDWLVTVDPHLHRYHSLNEIYSVPSKVVQGAPALSQWLKTKSDVLLIGPDAESEQWVSDIAHQSGHPFVIGEKQRFGDRDVQITLPELDVYHSLAAVIIDDVISSGHTILECIKALKEKSITHIHCAAVHGIFADGVDADLLSTGLESLVTTNTIAHQSNAIDITSLLITPVNIMLREVNKGKQ</sequence>
<evidence type="ECO:0000313" key="10">
    <source>
        <dbReference type="EMBL" id="KKN61416.1"/>
    </source>
</evidence>
<comment type="catalytic activity">
    <reaction evidence="7">
        <text>D-ribose 5-phosphate + ATP = 5-phospho-alpha-D-ribose 1-diphosphate + AMP + H(+)</text>
        <dbReference type="Rhea" id="RHEA:15609"/>
        <dbReference type="ChEBI" id="CHEBI:15378"/>
        <dbReference type="ChEBI" id="CHEBI:30616"/>
        <dbReference type="ChEBI" id="CHEBI:58017"/>
        <dbReference type="ChEBI" id="CHEBI:78346"/>
        <dbReference type="ChEBI" id="CHEBI:456215"/>
        <dbReference type="EC" id="2.7.6.1"/>
    </reaction>
</comment>